<name>A0A8J2P3J2_9HEXA</name>
<dbReference type="InterPro" id="IPR001245">
    <property type="entry name" value="Ser-Thr/Tyr_kinase_cat_dom"/>
</dbReference>
<dbReference type="GO" id="GO:0005524">
    <property type="term" value="F:ATP binding"/>
    <property type="evidence" value="ECO:0007669"/>
    <property type="project" value="InterPro"/>
</dbReference>
<dbReference type="CDD" id="cd00192">
    <property type="entry name" value="PTKc"/>
    <property type="match status" value="1"/>
</dbReference>
<dbReference type="EMBL" id="CAJVCH010182619">
    <property type="protein sequence ID" value="CAG7729679.1"/>
    <property type="molecule type" value="Genomic_DNA"/>
</dbReference>
<feature type="non-terminal residue" evidence="2">
    <location>
        <position position="292"/>
    </location>
</feature>
<dbReference type="Proteomes" id="UP000708208">
    <property type="component" value="Unassembled WGS sequence"/>
</dbReference>
<dbReference type="AlphaFoldDB" id="A0A8J2P3J2"/>
<dbReference type="InterPro" id="IPR008266">
    <property type="entry name" value="Tyr_kinase_AS"/>
</dbReference>
<dbReference type="Pfam" id="PF07714">
    <property type="entry name" value="PK_Tyr_Ser-Thr"/>
    <property type="match status" value="1"/>
</dbReference>
<dbReference type="GO" id="GO:0007169">
    <property type="term" value="P:cell surface receptor protein tyrosine kinase signaling pathway"/>
    <property type="evidence" value="ECO:0007669"/>
    <property type="project" value="TreeGrafter"/>
</dbReference>
<sequence>AKALLDELKILTYVGKHEHVVSLVGAITNIDERKIQVILEYCADGSLDKYLIEKRNSFLDEITNDEICFSVSTAGTQNLAPGYFKIDYAIKTFDLIRWAYHIACGMQYLSSKKIIHGDLAVRNLLLTDTRDLKISDFGLSKKIADSQDQYIPSGNLHDQPWRSVAPEWFENSILSSATDVWSYGITVWEIFSLAELPYPKFPACTADFRDAIQNGHRNSKPLYANTYIYEILLLCWDAEPSQRPTFSDLTKIFLDLLPKNYGKTIDVGVYPFQSKGHIVEPVTLYSGPDGYI</sequence>
<evidence type="ECO:0000259" key="1">
    <source>
        <dbReference type="PROSITE" id="PS50011"/>
    </source>
</evidence>
<dbReference type="InterPro" id="IPR000719">
    <property type="entry name" value="Prot_kinase_dom"/>
</dbReference>
<dbReference type="PIRSF" id="PIRSF000615">
    <property type="entry name" value="TyrPK_CSF1-R"/>
    <property type="match status" value="1"/>
</dbReference>
<proteinExistence type="predicted"/>
<feature type="domain" description="Protein kinase" evidence="1">
    <location>
        <begin position="1"/>
        <end position="257"/>
    </location>
</feature>
<evidence type="ECO:0000313" key="3">
    <source>
        <dbReference type="Proteomes" id="UP000708208"/>
    </source>
</evidence>
<reference evidence="2" key="1">
    <citation type="submission" date="2021-06" db="EMBL/GenBank/DDBJ databases">
        <authorList>
            <person name="Hodson N. C."/>
            <person name="Mongue J. A."/>
            <person name="Jaron S. K."/>
        </authorList>
    </citation>
    <scope>NUCLEOTIDE SEQUENCE</scope>
</reference>
<gene>
    <name evidence="2" type="ORF">AFUS01_LOCUS18377</name>
</gene>
<accession>A0A8J2P3J2</accession>
<dbReference type="PANTHER" id="PTHR24416:SF600">
    <property type="entry name" value="PDGF- AND VEGF-RECEPTOR RELATED, ISOFORM J"/>
    <property type="match status" value="1"/>
</dbReference>
<evidence type="ECO:0000313" key="2">
    <source>
        <dbReference type="EMBL" id="CAG7729679.1"/>
    </source>
</evidence>
<dbReference type="InterPro" id="IPR050122">
    <property type="entry name" value="RTK"/>
</dbReference>
<dbReference type="PROSITE" id="PS50011">
    <property type="entry name" value="PROTEIN_KINASE_DOM"/>
    <property type="match status" value="1"/>
</dbReference>
<dbReference type="GO" id="GO:0005886">
    <property type="term" value="C:plasma membrane"/>
    <property type="evidence" value="ECO:0007669"/>
    <property type="project" value="TreeGrafter"/>
</dbReference>
<keyword evidence="3" id="KW-1185">Reference proteome</keyword>
<dbReference type="PANTHER" id="PTHR24416">
    <property type="entry name" value="TYROSINE-PROTEIN KINASE RECEPTOR"/>
    <property type="match status" value="1"/>
</dbReference>
<dbReference type="OrthoDB" id="7789554at2759"/>
<comment type="caution">
    <text evidence="2">The sequence shown here is derived from an EMBL/GenBank/DDBJ whole genome shotgun (WGS) entry which is preliminary data.</text>
</comment>
<dbReference type="GO" id="GO:0004714">
    <property type="term" value="F:transmembrane receptor protein tyrosine kinase activity"/>
    <property type="evidence" value="ECO:0007669"/>
    <property type="project" value="TreeGrafter"/>
</dbReference>
<organism evidence="2 3">
    <name type="scientific">Allacma fusca</name>
    <dbReference type="NCBI Taxonomy" id="39272"/>
    <lineage>
        <taxon>Eukaryota</taxon>
        <taxon>Metazoa</taxon>
        <taxon>Ecdysozoa</taxon>
        <taxon>Arthropoda</taxon>
        <taxon>Hexapoda</taxon>
        <taxon>Collembola</taxon>
        <taxon>Symphypleona</taxon>
        <taxon>Sminthuridae</taxon>
        <taxon>Allacma</taxon>
    </lineage>
</organism>
<protein>
    <recommendedName>
        <fullName evidence="1">Protein kinase domain-containing protein</fullName>
    </recommendedName>
</protein>
<dbReference type="PROSITE" id="PS00109">
    <property type="entry name" value="PROTEIN_KINASE_TYR"/>
    <property type="match status" value="1"/>
</dbReference>
<dbReference type="GO" id="GO:0043235">
    <property type="term" value="C:receptor complex"/>
    <property type="evidence" value="ECO:0007669"/>
    <property type="project" value="TreeGrafter"/>
</dbReference>